<reference evidence="2" key="1">
    <citation type="submission" date="2022-01" db="EMBL/GenBank/DDBJ databases">
        <authorList>
            <person name="Braso-Vives M."/>
        </authorList>
    </citation>
    <scope>NUCLEOTIDE SEQUENCE</scope>
</reference>
<dbReference type="OrthoDB" id="10481233at2759"/>
<dbReference type="Proteomes" id="UP000838412">
    <property type="component" value="Chromosome 4"/>
</dbReference>
<gene>
    <name evidence="2" type="primary">Hypp2437</name>
    <name evidence="2" type="ORF">BLAG_LOCUS17057</name>
</gene>
<keyword evidence="3" id="KW-1185">Reference proteome</keyword>
<organism evidence="2 3">
    <name type="scientific">Branchiostoma lanceolatum</name>
    <name type="common">Common lancelet</name>
    <name type="synonym">Amphioxus lanceolatum</name>
    <dbReference type="NCBI Taxonomy" id="7740"/>
    <lineage>
        <taxon>Eukaryota</taxon>
        <taxon>Metazoa</taxon>
        <taxon>Chordata</taxon>
        <taxon>Cephalochordata</taxon>
        <taxon>Leptocardii</taxon>
        <taxon>Amphioxiformes</taxon>
        <taxon>Branchiostomatidae</taxon>
        <taxon>Branchiostoma</taxon>
    </lineage>
</organism>
<keyword evidence="1" id="KW-0732">Signal</keyword>
<proteinExistence type="predicted"/>
<evidence type="ECO:0000313" key="3">
    <source>
        <dbReference type="Proteomes" id="UP000838412"/>
    </source>
</evidence>
<feature type="signal peptide" evidence="1">
    <location>
        <begin position="1"/>
        <end position="17"/>
    </location>
</feature>
<sequence length="79" mass="9013">MKVLVIVFLGLVVCSQAMELSRAKRRADCAPVYCYVDPCMGVECPRGLRCRLRQWRTLLACRELTNPLAPPLKEDDINF</sequence>
<dbReference type="EMBL" id="OV696689">
    <property type="protein sequence ID" value="CAH1261712.1"/>
    <property type="molecule type" value="Genomic_DNA"/>
</dbReference>
<evidence type="ECO:0000313" key="2">
    <source>
        <dbReference type="EMBL" id="CAH1261712.1"/>
    </source>
</evidence>
<feature type="chain" id="PRO_5035430943" evidence="1">
    <location>
        <begin position="18"/>
        <end position="79"/>
    </location>
</feature>
<evidence type="ECO:0000256" key="1">
    <source>
        <dbReference type="SAM" id="SignalP"/>
    </source>
</evidence>
<name>A0A8J9ZTA5_BRALA</name>
<accession>A0A8J9ZTA5</accession>
<protein>
    <submittedName>
        <fullName evidence="2">Hypp2437 protein</fullName>
    </submittedName>
</protein>
<dbReference type="AlphaFoldDB" id="A0A8J9ZTA5"/>